<dbReference type="GeneID" id="14212564"/>
<dbReference type="SMART" id="SM00116">
    <property type="entry name" value="CBS"/>
    <property type="match status" value="2"/>
</dbReference>
<dbReference type="EMBL" id="CP003378">
    <property type="protein sequence ID" value="AFZ71017.1"/>
    <property type="molecule type" value="Genomic_DNA"/>
</dbReference>
<dbReference type="KEGG" id="clg:Calag_1304"/>
<dbReference type="STRING" id="1056495.Calag_1304"/>
<name>L0AD01_CALLD</name>
<evidence type="ECO:0000313" key="5">
    <source>
        <dbReference type="Proteomes" id="UP000010469"/>
    </source>
</evidence>
<gene>
    <name evidence="4" type="ordered locus">Calag_1304</name>
</gene>
<dbReference type="PANTHER" id="PTHR43080:SF2">
    <property type="entry name" value="CBS DOMAIN-CONTAINING PROTEIN"/>
    <property type="match status" value="1"/>
</dbReference>
<dbReference type="CDD" id="cd09836">
    <property type="entry name" value="CBS_pair_arch"/>
    <property type="match status" value="1"/>
</dbReference>
<evidence type="ECO:0000259" key="3">
    <source>
        <dbReference type="PROSITE" id="PS51371"/>
    </source>
</evidence>
<dbReference type="PANTHER" id="PTHR43080">
    <property type="entry name" value="CBS DOMAIN-CONTAINING PROTEIN CBSX3, MITOCHONDRIAL"/>
    <property type="match status" value="1"/>
</dbReference>
<proteinExistence type="predicted"/>
<accession>L0AD01</accession>
<feature type="domain" description="CBS" evidence="3">
    <location>
        <begin position="12"/>
        <end position="68"/>
    </location>
</feature>
<keyword evidence="5" id="KW-1185">Reference proteome</keyword>
<dbReference type="FunCoup" id="L0AD01">
    <property type="interactions" value="22"/>
</dbReference>
<dbReference type="RefSeq" id="WP_015232914.1">
    <property type="nucleotide sequence ID" value="NC_019791.1"/>
</dbReference>
<dbReference type="PROSITE" id="PS51371">
    <property type="entry name" value="CBS"/>
    <property type="match status" value="2"/>
</dbReference>
<keyword evidence="1 2" id="KW-0129">CBS domain</keyword>
<protein>
    <submittedName>
        <fullName evidence="4">Putative signal-transduction protein containing cAMP-binding and CBS domains</fullName>
    </submittedName>
</protein>
<dbReference type="HOGENOM" id="CLU_040681_12_1_2"/>
<sequence length="133" mass="14644">MSSVLSMKVSDFMKKAITTFPNVTIAEIAKIMYENRIGSVVITSPDDKVLGIFTERDLTRVVAEGVPLDKHVGDVMTKNPVLITQSEGLSKAISLMYEKNVRHLPVVDNEGKIKGIISVRDLTSILNKLTSLE</sequence>
<dbReference type="OrthoDB" id="8919at2157"/>
<dbReference type="InParanoid" id="L0AD01"/>
<dbReference type="eggNOG" id="arCOG00606">
    <property type="taxonomic scope" value="Archaea"/>
</dbReference>
<dbReference type="InterPro" id="IPR000644">
    <property type="entry name" value="CBS_dom"/>
</dbReference>
<dbReference type="InterPro" id="IPR046342">
    <property type="entry name" value="CBS_dom_sf"/>
</dbReference>
<dbReference type="Proteomes" id="UP000010469">
    <property type="component" value="Chromosome"/>
</dbReference>
<evidence type="ECO:0000313" key="4">
    <source>
        <dbReference type="EMBL" id="AFZ71017.1"/>
    </source>
</evidence>
<evidence type="ECO:0000256" key="1">
    <source>
        <dbReference type="ARBA" id="ARBA00023122"/>
    </source>
</evidence>
<reference evidence="5" key="1">
    <citation type="submission" date="2012-03" db="EMBL/GenBank/DDBJ databases">
        <title>Complete genome of Caldisphaera lagunensis DSM 15908.</title>
        <authorList>
            <person name="Lucas S."/>
            <person name="Copeland A."/>
            <person name="Lapidus A."/>
            <person name="Glavina del Rio T."/>
            <person name="Dalin E."/>
            <person name="Tice H."/>
            <person name="Bruce D."/>
            <person name="Goodwin L."/>
            <person name="Pitluck S."/>
            <person name="Peters L."/>
            <person name="Mikhailova N."/>
            <person name="Teshima H."/>
            <person name="Kyrpides N."/>
            <person name="Mavromatis K."/>
            <person name="Ivanova N."/>
            <person name="Brettin T."/>
            <person name="Detter J.C."/>
            <person name="Han C."/>
            <person name="Larimer F."/>
            <person name="Land M."/>
            <person name="Hauser L."/>
            <person name="Markowitz V."/>
            <person name="Cheng J.-F."/>
            <person name="Hugenholtz P."/>
            <person name="Woyke T."/>
            <person name="Wu D."/>
            <person name="Spring S."/>
            <person name="Schroeder M."/>
            <person name="Brambilla E."/>
            <person name="Klenk H.-P."/>
            <person name="Eisen J.A."/>
        </authorList>
    </citation>
    <scope>NUCLEOTIDE SEQUENCE [LARGE SCALE GENOMIC DNA]</scope>
    <source>
        <strain evidence="5">DSM 15908 / JCM 11604 / IC-154</strain>
    </source>
</reference>
<evidence type="ECO:0000256" key="2">
    <source>
        <dbReference type="PROSITE-ProRule" id="PRU00703"/>
    </source>
</evidence>
<organism evidence="4 5">
    <name type="scientific">Caldisphaera lagunensis (strain DSM 15908 / JCM 11604 / ANMR 0165 / IC-154)</name>
    <dbReference type="NCBI Taxonomy" id="1056495"/>
    <lineage>
        <taxon>Archaea</taxon>
        <taxon>Thermoproteota</taxon>
        <taxon>Thermoprotei</taxon>
        <taxon>Acidilobales</taxon>
        <taxon>Caldisphaeraceae</taxon>
        <taxon>Caldisphaera</taxon>
    </lineage>
</organism>
<dbReference type="AlphaFoldDB" id="L0AD01"/>
<dbReference type="Pfam" id="PF00571">
    <property type="entry name" value="CBS"/>
    <property type="match status" value="2"/>
</dbReference>
<feature type="domain" description="CBS" evidence="3">
    <location>
        <begin position="76"/>
        <end position="132"/>
    </location>
</feature>
<dbReference type="InterPro" id="IPR051257">
    <property type="entry name" value="Diverse_CBS-Domain"/>
</dbReference>
<dbReference type="Gene3D" id="3.10.580.10">
    <property type="entry name" value="CBS-domain"/>
    <property type="match status" value="1"/>
</dbReference>
<dbReference type="SUPFAM" id="SSF54631">
    <property type="entry name" value="CBS-domain pair"/>
    <property type="match status" value="1"/>
</dbReference>